<comment type="caution">
    <text evidence="6">The sequence shown here is derived from an EMBL/GenBank/DDBJ whole genome shotgun (WGS) entry which is preliminary data.</text>
</comment>
<evidence type="ECO:0000256" key="4">
    <source>
        <dbReference type="ARBA" id="ARBA00023026"/>
    </source>
</evidence>
<evidence type="ECO:0000256" key="5">
    <source>
        <dbReference type="SAM" id="Phobius"/>
    </source>
</evidence>
<dbReference type="Gene3D" id="2.40.10.10">
    <property type="entry name" value="Trypsin-like serine proteases"/>
    <property type="match status" value="1"/>
</dbReference>
<dbReference type="SUPFAM" id="SSF50494">
    <property type="entry name" value="Trypsin-like serine proteases"/>
    <property type="match status" value="1"/>
</dbReference>
<evidence type="ECO:0000256" key="2">
    <source>
        <dbReference type="ARBA" id="ARBA00022670"/>
    </source>
</evidence>
<dbReference type="AlphaFoldDB" id="A0A1Z5KNK5"/>
<evidence type="ECO:0000256" key="1">
    <source>
        <dbReference type="ARBA" id="ARBA00010541"/>
    </source>
</evidence>
<dbReference type="Gene3D" id="2.30.42.10">
    <property type="match status" value="1"/>
</dbReference>
<dbReference type="Gene3D" id="2.40.10.120">
    <property type="match status" value="1"/>
</dbReference>
<gene>
    <name evidence="6" type="ORF">FisN_13Hh320</name>
</gene>
<keyword evidence="2" id="KW-0645">Protease</keyword>
<protein>
    <submittedName>
        <fullName evidence="6">Uncharacterized protein</fullName>
    </submittedName>
</protein>
<dbReference type="InterPro" id="IPR043504">
    <property type="entry name" value="Peptidase_S1_PA_chymotrypsin"/>
</dbReference>
<keyword evidence="5" id="KW-1133">Transmembrane helix</keyword>
<keyword evidence="5" id="KW-0472">Membrane</keyword>
<dbReference type="InterPro" id="IPR051201">
    <property type="entry name" value="Chloro_Bact_Ser_Proteases"/>
</dbReference>
<dbReference type="Proteomes" id="UP000198406">
    <property type="component" value="Unassembled WGS sequence"/>
</dbReference>
<dbReference type="PRINTS" id="PR00834">
    <property type="entry name" value="PROTEASES2C"/>
</dbReference>
<dbReference type="InterPro" id="IPR009003">
    <property type="entry name" value="Peptidase_S1_PA"/>
</dbReference>
<keyword evidence="3" id="KW-0378">Hydrolase</keyword>
<evidence type="ECO:0000313" key="7">
    <source>
        <dbReference type="Proteomes" id="UP000198406"/>
    </source>
</evidence>
<keyword evidence="7" id="KW-1185">Reference proteome</keyword>
<comment type="similarity">
    <text evidence="1">Belongs to the peptidase S1C family.</text>
</comment>
<dbReference type="OrthoDB" id="4217619at2759"/>
<evidence type="ECO:0000313" key="6">
    <source>
        <dbReference type="EMBL" id="GAX27591.1"/>
    </source>
</evidence>
<reference evidence="6 7" key="1">
    <citation type="journal article" date="2015" name="Plant Cell">
        <title>Oil accumulation by the oleaginous diatom Fistulifera solaris as revealed by the genome and transcriptome.</title>
        <authorList>
            <person name="Tanaka T."/>
            <person name="Maeda Y."/>
            <person name="Veluchamy A."/>
            <person name="Tanaka M."/>
            <person name="Abida H."/>
            <person name="Marechal E."/>
            <person name="Bowler C."/>
            <person name="Muto M."/>
            <person name="Sunaga Y."/>
            <person name="Tanaka M."/>
            <person name="Yoshino T."/>
            <person name="Taniguchi T."/>
            <person name="Fukuda Y."/>
            <person name="Nemoto M."/>
            <person name="Matsumoto M."/>
            <person name="Wong P.S."/>
            <person name="Aburatani S."/>
            <person name="Fujibuchi W."/>
        </authorList>
    </citation>
    <scope>NUCLEOTIDE SEQUENCE [LARGE SCALE GENOMIC DNA]</scope>
    <source>
        <strain evidence="6 7">JPCC DA0580</strain>
    </source>
</reference>
<proteinExistence type="inferred from homology"/>
<keyword evidence="5" id="KW-0812">Transmembrane</keyword>
<name>A0A1Z5KNK5_FISSO</name>
<dbReference type="PANTHER" id="PTHR43343:SF3">
    <property type="entry name" value="PROTEASE DO-LIKE 8, CHLOROPLASTIC"/>
    <property type="match status" value="1"/>
</dbReference>
<dbReference type="InterPro" id="IPR001940">
    <property type="entry name" value="Peptidase_S1C"/>
</dbReference>
<dbReference type="InterPro" id="IPR036034">
    <property type="entry name" value="PDZ_sf"/>
</dbReference>
<accession>A0A1Z5KNK5</accession>
<keyword evidence="4" id="KW-0843">Virulence</keyword>
<dbReference type="InParanoid" id="A0A1Z5KNK5"/>
<dbReference type="SUPFAM" id="SSF50156">
    <property type="entry name" value="PDZ domain-like"/>
    <property type="match status" value="1"/>
</dbReference>
<evidence type="ECO:0000256" key="3">
    <source>
        <dbReference type="ARBA" id="ARBA00022801"/>
    </source>
</evidence>
<dbReference type="PANTHER" id="PTHR43343">
    <property type="entry name" value="PEPTIDASE S12"/>
    <property type="match status" value="1"/>
</dbReference>
<sequence>MSPNYSSYPQSWKKLSWIANICLIVCITLSSGAALVTTNANGPATKSRKNVFYADNTFKVSAETFDDLNSLSPEERTVVSVVRSCGPSVGYVTSVLPSNEARNTSRTVLNGVPSGFPLGSGSCFIVDTTSAGNATYLATNYHVIEQAYELQSMDESGRRIRKEIAGNLTAFLPRSNELCDSINKTGLSSFFRQSRATVIPEIYVRVNSATRFQKCRIVGVDPKFDLAVLCLETNRSSDSFQALDFGSSTDLVVGQGLIAIGNPFGLESTVTTGVVSALGREVTTAPRRRGLVSIPSIPLRNCIQTDCAINPGNSGGPLLNRRGQVVGINSAILSTSGSSAGIGFAVPSDAIQEEIRNIILKDSRRYSQRGMVTLGVAIVKQSAWSNKNWIAKIAPNSPAANAGMKPLQMNPARGCIEAGEAIVAIGSKPVSNFAELQKELSRCVPGEQLSITLADFMTQERRVVYLTL</sequence>
<dbReference type="EMBL" id="BDSP01000259">
    <property type="protein sequence ID" value="GAX27591.1"/>
    <property type="molecule type" value="Genomic_DNA"/>
</dbReference>
<organism evidence="6 7">
    <name type="scientific">Fistulifera solaris</name>
    <name type="common">Oleaginous diatom</name>
    <dbReference type="NCBI Taxonomy" id="1519565"/>
    <lineage>
        <taxon>Eukaryota</taxon>
        <taxon>Sar</taxon>
        <taxon>Stramenopiles</taxon>
        <taxon>Ochrophyta</taxon>
        <taxon>Bacillariophyta</taxon>
        <taxon>Bacillariophyceae</taxon>
        <taxon>Bacillariophycidae</taxon>
        <taxon>Naviculales</taxon>
        <taxon>Naviculaceae</taxon>
        <taxon>Fistulifera</taxon>
    </lineage>
</organism>
<dbReference type="Pfam" id="PF13365">
    <property type="entry name" value="Trypsin_2"/>
    <property type="match status" value="1"/>
</dbReference>
<dbReference type="GO" id="GO:0006508">
    <property type="term" value="P:proteolysis"/>
    <property type="evidence" value="ECO:0007669"/>
    <property type="project" value="UniProtKB-KW"/>
</dbReference>
<dbReference type="GO" id="GO:0004252">
    <property type="term" value="F:serine-type endopeptidase activity"/>
    <property type="evidence" value="ECO:0007669"/>
    <property type="project" value="InterPro"/>
</dbReference>
<feature type="transmembrane region" description="Helical" evidence="5">
    <location>
        <begin position="15"/>
        <end position="38"/>
    </location>
</feature>